<feature type="domain" description="DUF3857" evidence="1">
    <location>
        <begin position="52"/>
        <end position="211"/>
    </location>
</feature>
<dbReference type="Pfam" id="PF12969">
    <property type="entry name" value="DUF3857"/>
    <property type="match status" value="1"/>
</dbReference>
<proteinExistence type="predicted"/>
<dbReference type="SUPFAM" id="SSF54001">
    <property type="entry name" value="Cysteine proteinases"/>
    <property type="match status" value="1"/>
</dbReference>
<dbReference type="Gene3D" id="2.60.40.3140">
    <property type="match status" value="1"/>
</dbReference>
<evidence type="ECO:0000313" key="3">
    <source>
        <dbReference type="Proteomes" id="UP000664807"/>
    </source>
</evidence>
<dbReference type="EMBL" id="JAFLNM010000003">
    <property type="protein sequence ID" value="MBO0342932.1"/>
    <property type="molecule type" value="Genomic_DNA"/>
</dbReference>
<dbReference type="InterPro" id="IPR038765">
    <property type="entry name" value="Papain-like_cys_pep_sf"/>
</dbReference>
<sequence length="633" mass="73023">MRFLAPILFCLFFNFIYSQNYSVTSIPKDLLPGADAVVRLDKMNVLVTAQDQMEITSKRVVTVYNDAGNDDVHAYAFYEKNDKISKIEALVYNLNGELIRKFKKKDFLDQSAISGGTLYSDSRVLYLKYTPTEYPYTIEFTKTYSTPNTAFSPTWYFLDDYGVSTEKSEFTYAVDCDIDIRYKESNFEGHNIESENTKSRLHYTAKNIVAIKREPMSPAFREFAPGIKVALSNFHLEGINGSANTWQELGKWIYERLLVGRGELDQNTITKVNNMVKGVEDPYEKTRLVYEYVQSNTRYISVQLGIGGWMPISAQDVDRVKYGDCKGLTNYTKALLSAIGVDSYYTVVYGGSRVRSLDSDFPSMQGNHVFLNVPINGEDVWLECTSQTTPMNHLGMFTDNRNVLKITPEGGELIKTRANPDEENYQKTTGKYYITNERNIEGEVEILSKGTQYDQKYRIKNESRKDQDEFYKNYWDYINNVTLGDITFTDDKHKIEFTEKVQLKAQNYLSIANEQLILAPNAFNRNLLVPTRVRNRSMEMVISRGYLDEDEFVIYLPEGVSPENLLDPIEVESKFGSYYASLEQVEPGVLKYKRKLLIKSGRYSKEDYKLYRDFRRKVARNDNAKIILNKPLK</sequence>
<organism evidence="2 3">
    <name type="scientific">Flagellimonas profundi</name>
    <dbReference type="NCBI Taxonomy" id="2915620"/>
    <lineage>
        <taxon>Bacteria</taxon>
        <taxon>Pseudomonadati</taxon>
        <taxon>Bacteroidota</taxon>
        <taxon>Flavobacteriia</taxon>
        <taxon>Flavobacteriales</taxon>
        <taxon>Flavobacteriaceae</taxon>
        <taxon>Flagellimonas</taxon>
    </lineage>
</organism>
<dbReference type="Gene3D" id="2.60.120.1130">
    <property type="match status" value="1"/>
</dbReference>
<keyword evidence="3" id="KW-1185">Reference proteome</keyword>
<reference evidence="2 3" key="1">
    <citation type="submission" date="2021-03" db="EMBL/GenBank/DDBJ databases">
        <title>Muricauda lutimaris sp. nov. and Muricauda ruestringensis sp. nov, two marine members of the Flavobacteriaceae isolated from deep sea sediments of Western Pacific.</title>
        <authorList>
            <person name="Zhao S."/>
            <person name="Liu R."/>
        </authorList>
    </citation>
    <scope>NUCLEOTIDE SEQUENCE [LARGE SCALE GENOMIC DNA]</scope>
    <source>
        <strain evidence="2 3">BC31-3-A3</strain>
    </source>
</reference>
<evidence type="ECO:0000259" key="1">
    <source>
        <dbReference type="Pfam" id="PF12969"/>
    </source>
</evidence>
<dbReference type="RefSeq" id="WP_207029897.1">
    <property type="nucleotide sequence ID" value="NZ_JAFLNM010000003.1"/>
</dbReference>
<comment type="caution">
    <text evidence="2">The sequence shown here is derived from an EMBL/GenBank/DDBJ whole genome shotgun (WGS) entry which is preliminary data.</text>
</comment>
<dbReference type="InterPro" id="IPR024618">
    <property type="entry name" value="DUF3857"/>
</dbReference>
<evidence type="ECO:0000313" key="2">
    <source>
        <dbReference type="EMBL" id="MBO0342932.1"/>
    </source>
</evidence>
<dbReference type="Gene3D" id="3.10.620.30">
    <property type="match status" value="1"/>
</dbReference>
<protein>
    <submittedName>
        <fullName evidence="2">DUF3857 and transglutaminase domain-containing protein</fullName>
    </submittedName>
</protein>
<accession>A0ABS3FIC4</accession>
<name>A0ABS3FIC4_9FLAO</name>
<dbReference type="Proteomes" id="UP000664807">
    <property type="component" value="Unassembled WGS sequence"/>
</dbReference>
<gene>
    <name evidence="2" type="ORF">J0654_14850</name>
</gene>